<comment type="caution">
    <text evidence="3">The sequence shown here is derived from an EMBL/GenBank/DDBJ whole genome shotgun (WGS) entry which is preliminary data.</text>
</comment>
<organism evidence="3 4">
    <name type="scientific">Bradyrhizobium japonicum</name>
    <dbReference type="NCBI Taxonomy" id="375"/>
    <lineage>
        <taxon>Bacteria</taxon>
        <taxon>Pseudomonadati</taxon>
        <taxon>Pseudomonadota</taxon>
        <taxon>Alphaproteobacteria</taxon>
        <taxon>Hyphomicrobiales</taxon>
        <taxon>Nitrobacteraceae</taxon>
        <taxon>Bradyrhizobium</taxon>
    </lineage>
</organism>
<comment type="similarity">
    <text evidence="1">Belongs to the NifZ family.</text>
</comment>
<keyword evidence="2" id="KW-0535">Nitrogen fixation</keyword>
<reference evidence="3 4" key="1">
    <citation type="submission" date="2017-03" db="EMBL/GenBank/DDBJ databases">
        <title>Whole genome sequences of fourteen strains of Bradyrhizobium canariense and one strain of Bradyrhizobium japonicum isolated from Lupinus (Papilionoideae: Genisteae) species in Algeria.</title>
        <authorList>
            <person name="Crovadore J."/>
            <person name="Chekireb D."/>
            <person name="Brachmann A."/>
            <person name="Chablais R."/>
            <person name="Cochard B."/>
            <person name="Lefort F."/>
        </authorList>
    </citation>
    <scope>NUCLEOTIDE SEQUENCE [LARGE SCALE GENOMIC DNA]</scope>
    <source>
        <strain evidence="3 4">UBMA197</strain>
    </source>
</reference>
<dbReference type="Pfam" id="PF04319">
    <property type="entry name" value="NifZ"/>
    <property type="match status" value="1"/>
</dbReference>
<dbReference type="InterPro" id="IPR007415">
    <property type="entry name" value="Nitrogenase_MoFe_mat_NifZ"/>
</dbReference>
<name>A0A1Y2JTX4_BRAJP</name>
<sequence length="84" mass="8999">MIEPTLPKYRSGQRVEAAIDLLNDGSFPDASAEECLVSVGHIGEIVQVGLHTEANLPIYMVDFGKQLVVGCLEAEISAVQDTAQ</sequence>
<protein>
    <submittedName>
        <fullName evidence="3">Nitrogen fixation protein NifZ</fullName>
    </submittedName>
</protein>
<dbReference type="Proteomes" id="UP000193335">
    <property type="component" value="Unassembled WGS sequence"/>
</dbReference>
<evidence type="ECO:0000256" key="2">
    <source>
        <dbReference type="ARBA" id="ARBA00023231"/>
    </source>
</evidence>
<evidence type="ECO:0000313" key="3">
    <source>
        <dbReference type="EMBL" id="OSJ35212.1"/>
    </source>
</evidence>
<evidence type="ECO:0000313" key="4">
    <source>
        <dbReference type="Proteomes" id="UP000193335"/>
    </source>
</evidence>
<dbReference type="GO" id="GO:0009399">
    <property type="term" value="P:nitrogen fixation"/>
    <property type="evidence" value="ECO:0007669"/>
    <property type="project" value="InterPro"/>
</dbReference>
<accession>A0A1Y2JTX4</accession>
<proteinExistence type="inferred from homology"/>
<gene>
    <name evidence="3" type="ORF">BSZ19_09370</name>
</gene>
<evidence type="ECO:0000256" key="1">
    <source>
        <dbReference type="ARBA" id="ARBA00008027"/>
    </source>
</evidence>
<dbReference type="EMBL" id="NAFL01000221">
    <property type="protein sequence ID" value="OSJ35212.1"/>
    <property type="molecule type" value="Genomic_DNA"/>
</dbReference>
<dbReference type="RefSeq" id="WP_085399338.1">
    <property type="nucleotide sequence ID" value="NZ_NAFL01000221.1"/>
</dbReference>
<dbReference type="AlphaFoldDB" id="A0A1Y2JTX4"/>